<name>A0A5B9PG13_9BACT</name>
<dbReference type="Pfam" id="PF07386">
    <property type="entry name" value="DUF1499"/>
    <property type="match status" value="1"/>
</dbReference>
<evidence type="ECO:0000256" key="1">
    <source>
        <dbReference type="SAM" id="Phobius"/>
    </source>
</evidence>
<dbReference type="PIRSF" id="PIRSF026426">
    <property type="entry name" value="DUF1499"/>
    <property type="match status" value="1"/>
</dbReference>
<gene>
    <name evidence="2" type="ORF">MFFC18_40610</name>
</gene>
<evidence type="ECO:0008006" key="4">
    <source>
        <dbReference type="Google" id="ProtNLM"/>
    </source>
</evidence>
<feature type="transmembrane region" description="Helical" evidence="1">
    <location>
        <begin position="27"/>
        <end position="46"/>
    </location>
</feature>
<dbReference type="EMBL" id="CP042912">
    <property type="protein sequence ID" value="QEG24145.1"/>
    <property type="molecule type" value="Genomic_DNA"/>
</dbReference>
<dbReference type="PANTHER" id="PTHR34801">
    <property type="entry name" value="EXPRESSED PROTEIN"/>
    <property type="match status" value="1"/>
</dbReference>
<dbReference type="Proteomes" id="UP000322214">
    <property type="component" value="Chromosome"/>
</dbReference>
<dbReference type="KEGG" id="mff:MFFC18_40610"/>
<reference evidence="2 3" key="1">
    <citation type="submission" date="2019-08" db="EMBL/GenBank/DDBJ databases">
        <title>Deep-cultivation of Planctomycetes and their phenomic and genomic characterization uncovers novel biology.</title>
        <authorList>
            <person name="Wiegand S."/>
            <person name="Jogler M."/>
            <person name="Boedeker C."/>
            <person name="Pinto D."/>
            <person name="Vollmers J."/>
            <person name="Rivas-Marin E."/>
            <person name="Kohn T."/>
            <person name="Peeters S.H."/>
            <person name="Heuer A."/>
            <person name="Rast P."/>
            <person name="Oberbeckmann S."/>
            <person name="Bunk B."/>
            <person name="Jeske O."/>
            <person name="Meyerdierks A."/>
            <person name="Storesund J.E."/>
            <person name="Kallscheuer N."/>
            <person name="Luecker S."/>
            <person name="Lage O.M."/>
            <person name="Pohl T."/>
            <person name="Merkel B.J."/>
            <person name="Hornburger P."/>
            <person name="Mueller R.-W."/>
            <person name="Bruemmer F."/>
            <person name="Labrenz M."/>
            <person name="Spormann A.M."/>
            <person name="Op den Camp H."/>
            <person name="Overmann J."/>
            <person name="Amann R."/>
            <person name="Jetten M.S.M."/>
            <person name="Mascher T."/>
            <person name="Medema M.H."/>
            <person name="Devos D.P."/>
            <person name="Kaster A.-K."/>
            <person name="Ovreas L."/>
            <person name="Rohde M."/>
            <person name="Galperin M.Y."/>
            <person name="Jogler C."/>
        </authorList>
    </citation>
    <scope>NUCLEOTIDE SEQUENCE [LARGE SCALE GENOMIC DNA]</scope>
    <source>
        <strain evidence="2 3">FC18</strain>
    </source>
</reference>
<keyword evidence="3" id="KW-1185">Reference proteome</keyword>
<dbReference type="STRING" id="980251.GCA_001642875_00637"/>
<dbReference type="PANTHER" id="PTHR34801:SF6">
    <property type="entry name" value="SLL1620 PROTEIN"/>
    <property type="match status" value="1"/>
</dbReference>
<evidence type="ECO:0000313" key="3">
    <source>
        <dbReference type="Proteomes" id="UP000322214"/>
    </source>
</evidence>
<keyword evidence="1" id="KW-0472">Membrane</keyword>
<proteinExistence type="predicted"/>
<protein>
    <recommendedName>
        <fullName evidence="4">DUF1499 domain-containing protein</fullName>
    </recommendedName>
</protein>
<sequence length="169" mass="18850">MNDVAGEPRVPKGLPRRSFVQRVVRKIVVLSLIFLAGLIVLSMTAARPSHLGLHGGKLAAVPDSPNCVSSMTDQEPFFMEPIDVTGVDQPLEKLKQKIAAEIPRSELITEDGNYLHFEVKSLVFRFVDDTEFLLDEAEEVIHFRSASRVGYSDMGANRKRVEKIRSAMN</sequence>
<accession>A0A5B9PG13</accession>
<organism evidence="2 3">
    <name type="scientific">Mariniblastus fucicola</name>
    <dbReference type="NCBI Taxonomy" id="980251"/>
    <lineage>
        <taxon>Bacteria</taxon>
        <taxon>Pseudomonadati</taxon>
        <taxon>Planctomycetota</taxon>
        <taxon>Planctomycetia</taxon>
        <taxon>Pirellulales</taxon>
        <taxon>Pirellulaceae</taxon>
        <taxon>Mariniblastus</taxon>
    </lineage>
</organism>
<keyword evidence="1" id="KW-0812">Transmembrane</keyword>
<evidence type="ECO:0000313" key="2">
    <source>
        <dbReference type="EMBL" id="QEG24145.1"/>
    </source>
</evidence>
<keyword evidence="1" id="KW-1133">Transmembrane helix</keyword>
<dbReference type="AlphaFoldDB" id="A0A5B9PG13"/>
<dbReference type="InterPro" id="IPR010865">
    <property type="entry name" value="DUF1499"/>
</dbReference>